<name>J1J845_9HYPH</name>
<keyword evidence="3" id="KW-1185">Reference proteome</keyword>
<keyword evidence="1" id="KW-0472">Membrane</keyword>
<feature type="transmembrane region" description="Helical" evidence="1">
    <location>
        <begin position="20"/>
        <end position="42"/>
    </location>
</feature>
<dbReference type="AlphaFoldDB" id="J1J845"/>
<accession>J1J845</accession>
<keyword evidence="1" id="KW-1133">Transmembrane helix</keyword>
<dbReference type="Proteomes" id="UP000008947">
    <property type="component" value="Unassembled WGS sequence"/>
</dbReference>
<dbReference type="HOGENOM" id="CLU_1746082_0_0_5"/>
<reference evidence="2 3" key="1">
    <citation type="submission" date="2012-03" db="EMBL/GenBank/DDBJ databases">
        <title>The Genome Sequence of Bartonella washoensis Sb944nv.</title>
        <authorList>
            <consortium name="The Broad Institute Genome Sequencing Platform"/>
            <consortium name="The Broad Institute Genome Sequencing Center for Infectious Disease"/>
            <person name="Feldgarden M."/>
            <person name="Kirby J."/>
            <person name="Kosoy M."/>
            <person name="Birtles R."/>
            <person name="Probert W.S."/>
            <person name="Chiaraviglio L."/>
            <person name="Young S.K."/>
            <person name="Zeng Q."/>
            <person name="Gargeya S."/>
            <person name="Fitzgerald M."/>
            <person name="Haas B."/>
            <person name="Abouelleil A."/>
            <person name="Alvarado L."/>
            <person name="Arachchi H.M."/>
            <person name="Berlin A."/>
            <person name="Chapman S.B."/>
            <person name="Gearin G."/>
            <person name="Goldberg J."/>
            <person name="Griggs A."/>
            <person name="Gujja S."/>
            <person name="Hansen M."/>
            <person name="Heiman D."/>
            <person name="Howarth C."/>
            <person name="Larimer J."/>
            <person name="Lui A."/>
            <person name="MacDonald P.J.P."/>
            <person name="McCowen C."/>
            <person name="Montmayeur A."/>
            <person name="Murphy C."/>
            <person name="Neiman D."/>
            <person name="Pearson M."/>
            <person name="Priest M."/>
            <person name="Roberts A."/>
            <person name="Saif S."/>
            <person name="Shea T."/>
            <person name="Sisk P."/>
            <person name="Stolte C."/>
            <person name="Sykes S."/>
            <person name="Wortman J."/>
            <person name="Nusbaum C."/>
            <person name="Birren B."/>
        </authorList>
    </citation>
    <scope>NUCLEOTIDE SEQUENCE [LARGE SCALE GENOMIC DNA]</scope>
    <source>
        <strain evidence="2 3">Sb944nv</strain>
    </source>
</reference>
<proteinExistence type="predicted"/>
<evidence type="ECO:0000313" key="2">
    <source>
        <dbReference type="EMBL" id="EJF79995.1"/>
    </source>
</evidence>
<sequence length="149" mass="16903">MQKKALVRKENAICDKMLNFSTSLFFPFFHASAFLFSCTLLLKTTKSAIDASSATSALFLAFLGYQNHLVVHSYRVRKRNTASFKKTSRTNPQQKSFPFCIKRSLAPLYPSLSLSLFSPLFPHDTSKHYALFFSAFDNFLITCNPHTNA</sequence>
<dbReference type="EMBL" id="AILU01000018">
    <property type="protein sequence ID" value="EJF79995.1"/>
    <property type="molecule type" value="Genomic_DNA"/>
</dbReference>
<evidence type="ECO:0000313" key="3">
    <source>
        <dbReference type="Proteomes" id="UP000008947"/>
    </source>
</evidence>
<feature type="transmembrane region" description="Helical" evidence="1">
    <location>
        <begin position="54"/>
        <end position="71"/>
    </location>
</feature>
<protein>
    <submittedName>
        <fullName evidence="2">Uncharacterized protein</fullName>
    </submittedName>
</protein>
<comment type="caution">
    <text evidence="2">The sequence shown here is derived from an EMBL/GenBank/DDBJ whole genome shotgun (WGS) entry which is preliminary data.</text>
</comment>
<keyword evidence="1" id="KW-0812">Transmembrane</keyword>
<organism evidence="2 3">
    <name type="scientific">Candidatus Bartonella washoeensis Sb944nv</name>
    <dbReference type="NCBI Taxonomy" id="1094563"/>
    <lineage>
        <taxon>Bacteria</taxon>
        <taxon>Pseudomonadati</taxon>
        <taxon>Pseudomonadota</taxon>
        <taxon>Alphaproteobacteria</taxon>
        <taxon>Hyphomicrobiales</taxon>
        <taxon>Bartonellaceae</taxon>
        <taxon>Bartonella</taxon>
    </lineage>
</organism>
<evidence type="ECO:0000256" key="1">
    <source>
        <dbReference type="SAM" id="Phobius"/>
    </source>
</evidence>
<gene>
    <name evidence="2" type="ORF">MCQ_00538</name>
</gene>
<dbReference type="PATRIC" id="fig|1094563.3.peg.604"/>